<dbReference type="SMART" id="SM00331">
    <property type="entry name" value="PP2C_SIG"/>
    <property type="match status" value="1"/>
</dbReference>
<comment type="caution">
    <text evidence="3">The sequence shown here is derived from an EMBL/GenBank/DDBJ whole genome shotgun (WGS) entry which is preliminary data.</text>
</comment>
<dbReference type="PROSITE" id="PS51746">
    <property type="entry name" value="PPM_2"/>
    <property type="match status" value="1"/>
</dbReference>
<keyword evidence="1" id="KW-1133">Transmembrane helix</keyword>
<dbReference type="InterPro" id="IPR015655">
    <property type="entry name" value="PP2C"/>
</dbReference>
<dbReference type="Proteomes" id="UP000248706">
    <property type="component" value="Unassembled WGS sequence"/>
</dbReference>
<accession>A0A328VF90</accession>
<dbReference type="SMART" id="SM00332">
    <property type="entry name" value="PP2Cc"/>
    <property type="match status" value="1"/>
</dbReference>
<keyword evidence="1" id="KW-0472">Membrane</keyword>
<sequence length="763" mass="80152">MAYVIPKDPQVMATKGSLFIVADGMGGHAAGEVASEIAVDTVSTAYYQDDSDEVPVALVRAIKRANAAIHQRAAENMLRNGMGTTCVAAVLRGNMAYIANVGDSRAYLIRGKTVKQISQDHSWVAEQVRAGLLTEDQARTHAQRNVITRSLGTQPDVEIDIFTEPLQEGDSLVLCTDGLSGLITEDELQEIVNRFVPQESVYHLVERANENGGPDNITAIVIRVNEVGVEPPPRQRRPVAVGGPEEDTAILETSLASSAGQAGTRYGNGHSGTFSFSARAVPTLADAAPLAAPALPVSKRRRRGRIFFLNVALLTVVLLALVVGAVYYLVLRQGPDPDQVLAQATTLINRATGELNSDPVRALQDLASAQQSLRSLQGVSLSDAQRTQLASLQRSLTSHAEAALTAYNKRFGITSLPCSSTGVSPINTGSIATRARSLAILQQKGKALLYALGEDSQLYPLMQVNRQYSLQNHLDLDGKVLGVASANDGSQLYLLLARTSQSQGAASVSYELAALQAGQTKAKTVPIDTALTSNGQVPSLIAAWDGDVYVVFSSKQAPNSAQIVDFDRTKLTAKQAPLPISANVVSIAAFPNNQLFLLLGDGSVQSLQYTSGKAQEPVPVPVQVQRPIPSALPVSDQGFTAATPVPTVTVPAQQGPVPLLASNKATLSAGLVNHIPHLYVADSAAHRLLAFTPLGGGSAGGTSDSNSILVQLTGQYTSPGLFASLRSAQPDPSSGTLLYALAQNTASLLNVVAVDTSSSGSCA</sequence>
<feature type="transmembrane region" description="Helical" evidence="1">
    <location>
        <begin position="307"/>
        <end position="330"/>
    </location>
</feature>
<reference evidence="3 4" key="1">
    <citation type="submission" date="2016-08" db="EMBL/GenBank/DDBJ databases">
        <title>Analysis of Carbohydrate Active Enzymes in Thermogemmatispora T81 Reveals Carbohydrate Degradation Ability.</title>
        <authorList>
            <person name="Tomazini A."/>
            <person name="Lal S."/>
            <person name="Stott M."/>
            <person name="Henrissat B."/>
            <person name="Polikarpov I."/>
            <person name="Sparling R."/>
            <person name="Levin D.B."/>
        </authorList>
    </citation>
    <scope>NUCLEOTIDE SEQUENCE [LARGE SCALE GENOMIC DNA]</scope>
    <source>
        <strain evidence="3 4">T81</strain>
    </source>
</reference>
<evidence type="ECO:0000313" key="4">
    <source>
        <dbReference type="Proteomes" id="UP000248706"/>
    </source>
</evidence>
<dbReference type="AlphaFoldDB" id="A0A328VF90"/>
<proteinExistence type="predicted"/>
<dbReference type="PANTHER" id="PTHR47992">
    <property type="entry name" value="PROTEIN PHOSPHATASE"/>
    <property type="match status" value="1"/>
</dbReference>
<keyword evidence="4" id="KW-1185">Reference proteome</keyword>
<organism evidence="3 4">
    <name type="scientific">Thermogemmatispora tikiterensis</name>
    <dbReference type="NCBI Taxonomy" id="1825093"/>
    <lineage>
        <taxon>Bacteria</taxon>
        <taxon>Bacillati</taxon>
        <taxon>Chloroflexota</taxon>
        <taxon>Ktedonobacteria</taxon>
        <taxon>Thermogemmatisporales</taxon>
        <taxon>Thermogemmatisporaceae</taxon>
        <taxon>Thermogemmatispora</taxon>
    </lineage>
</organism>
<name>A0A328VF90_9CHLR</name>
<dbReference type="Pfam" id="PF13672">
    <property type="entry name" value="PP2C_2"/>
    <property type="match status" value="1"/>
</dbReference>
<dbReference type="EMBL" id="MCIF01000002">
    <property type="protein sequence ID" value="RAQ95569.1"/>
    <property type="molecule type" value="Genomic_DNA"/>
</dbReference>
<evidence type="ECO:0000313" key="3">
    <source>
        <dbReference type="EMBL" id="RAQ95569.1"/>
    </source>
</evidence>
<evidence type="ECO:0000259" key="2">
    <source>
        <dbReference type="PROSITE" id="PS51746"/>
    </source>
</evidence>
<dbReference type="InterPro" id="IPR036457">
    <property type="entry name" value="PPM-type-like_dom_sf"/>
</dbReference>
<keyword evidence="1" id="KW-0812">Transmembrane</keyword>
<dbReference type="Gene3D" id="3.60.40.10">
    <property type="entry name" value="PPM-type phosphatase domain"/>
    <property type="match status" value="1"/>
</dbReference>
<dbReference type="NCBIfam" id="NF033484">
    <property type="entry name" value="Stp1_PP2C_phos"/>
    <property type="match status" value="1"/>
</dbReference>
<protein>
    <recommendedName>
        <fullName evidence="2">PPM-type phosphatase domain-containing protein</fullName>
    </recommendedName>
</protein>
<dbReference type="GO" id="GO:0004722">
    <property type="term" value="F:protein serine/threonine phosphatase activity"/>
    <property type="evidence" value="ECO:0007669"/>
    <property type="project" value="InterPro"/>
</dbReference>
<dbReference type="CDD" id="cd00143">
    <property type="entry name" value="PP2Cc"/>
    <property type="match status" value="1"/>
</dbReference>
<dbReference type="SUPFAM" id="SSF81606">
    <property type="entry name" value="PP2C-like"/>
    <property type="match status" value="1"/>
</dbReference>
<evidence type="ECO:0000256" key="1">
    <source>
        <dbReference type="SAM" id="Phobius"/>
    </source>
</evidence>
<feature type="domain" description="PPM-type phosphatase" evidence="2">
    <location>
        <begin position="1"/>
        <end position="224"/>
    </location>
</feature>
<dbReference type="InterPro" id="IPR001932">
    <property type="entry name" value="PPM-type_phosphatase-like_dom"/>
</dbReference>
<gene>
    <name evidence="3" type="ORF">A4R35_08485</name>
</gene>